<dbReference type="Proteomes" id="UP001500483">
    <property type="component" value="Unassembled WGS sequence"/>
</dbReference>
<name>A0ABP6RRV1_9PSEU</name>
<comment type="similarity">
    <text evidence="1">Belongs to the UDP-glycosyltransferase family.</text>
</comment>
<dbReference type="CDD" id="cd03784">
    <property type="entry name" value="GT1_Gtf-like"/>
    <property type="match status" value="1"/>
</dbReference>
<comment type="caution">
    <text evidence="4">The sequence shown here is derived from an EMBL/GenBank/DDBJ whole genome shotgun (WGS) entry which is preliminary data.</text>
</comment>
<organism evidence="4 5">
    <name type="scientific">Saccharopolyspora gregorii</name>
    <dbReference type="NCBI Taxonomy" id="33914"/>
    <lineage>
        <taxon>Bacteria</taxon>
        <taxon>Bacillati</taxon>
        <taxon>Actinomycetota</taxon>
        <taxon>Actinomycetes</taxon>
        <taxon>Pseudonocardiales</taxon>
        <taxon>Pseudonocardiaceae</taxon>
        <taxon>Saccharopolyspora</taxon>
    </lineage>
</organism>
<dbReference type="PANTHER" id="PTHR48050">
    <property type="entry name" value="STEROL 3-BETA-GLUCOSYLTRANSFERASE"/>
    <property type="match status" value="1"/>
</dbReference>
<accession>A0ABP6RRV1</accession>
<evidence type="ECO:0000259" key="3">
    <source>
        <dbReference type="Pfam" id="PF06722"/>
    </source>
</evidence>
<dbReference type="Gene3D" id="3.40.50.2000">
    <property type="entry name" value="Glycogen Phosphorylase B"/>
    <property type="match status" value="2"/>
</dbReference>
<gene>
    <name evidence="4" type="ORF">GCM10020366_32440</name>
</gene>
<dbReference type="Pfam" id="PF06722">
    <property type="entry name" value="EryCIII-like_C"/>
    <property type="match status" value="1"/>
</dbReference>
<protein>
    <submittedName>
        <fullName evidence="4">Glycosyltransferase</fullName>
    </submittedName>
</protein>
<evidence type="ECO:0000313" key="5">
    <source>
        <dbReference type="Proteomes" id="UP001500483"/>
    </source>
</evidence>
<dbReference type="InterPro" id="IPR002213">
    <property type="entry name" value="UDP_glucos_trans"/>
</dbReference>
<sequence>MRAERPIPIARGIVNKHIAVVTVPGHGHINPTLPLVEELTRRGNRVSYATGQSMLELVEAAGADGVEMPSTLPSVRPGMQMTVDVMAGMLEYLHGESRNALPVLLERFSADRPDVVCVDMLTPAGRLLAQKLDVPIVPLVPSFAANEQVSLQQRSVPADFDPQHPALVKAAALFQELGEEYGLSGDQFPMRPVPGADSVVFLPKSFQFGGETFDDGFHFVGPCLGSRAEQDYTPADEQAPLLFISLGTGFNDRPDLYRTFLEAFGGTRWQVAMSIGGVVDVAELGEIPANFDVRPSFPQLGVLRRASAFVTHNGMGSTMEALAYGVPMVGVPQMMEQAANADRVTELGLGRRLPEEEITAQSVFAAVEAVASDEDIRANLAGMRADIAAAGGPVAGADVIENACR</sequence>
<evidence type="ECO:0000256" key="2">
    <source>
        <dbReference type="ARBA" id="ARBA00022679"/>
    </source>
</evidence>
<dbReference type="InterPro" id="IPR050426">
    <property type="entry name" value="Glycosyltransferase_28"/>
</dbReference>
<evidence type="ECO:0000256" key="1">
    <source>
        <dbReference type="ARBA" id="ARBA00009995"/>
    </source>
</evidence>
<dbReference type="SUPFAM" id="SSF53756">
    <property type="entry name" value="UDP-Glycosyltransferase/glycogen phosphorylase"/>
    <property type="match status" value="1"/>
</dbReference>
<feature type="domain" description="Erythromycin biosynthesis protein CIII-like C-terminal" evidence="3">
    <location>
        <begin position="283"/>
        <end position="393"/>
    </location>
</feature>
<dbReference type="InterPro" id="IPR010610">
    <property type="entry name" value="EryCIII-like_C"/>
</dbReference>
<dbReference type="NCBIfam" id="TIGR01426">
    <property type="entry name" value="MGT"/>
    <property type="match status" value="1"/>
</dbReference>
<keyword evidence="2" id="KW-0808">Transferase</keyword>
<evidence type="ECO:0000313" key="4">
    <source>
        <dbReference type="EMBL" id="GAA3358831.1"/>
    </source>
</evidence>
<dbReference type="InterPro" id="IPR006326">
    <property type="entry name" value="UDPGT_MGT-like"/>
</dbReference>
<dbReference type="PANTHER" id="PTHR48050:SF13">
    <property type="entry name" value="STEROL 3-BETA-GLUCOSYLTRANSFERASE UGT80A2"/>
    <property type="match status" value="1"/>
</dbReference>
<proteinExistence type="inferred from homology"/>
<dbReference type="EMBL" id="BAAAYK010000038">
    <property type="protein sequence ID" value="GAA3358831.1"/>
    <property type="molecule type" value="Genomic_DNA"/>
</dbReference>
<keyword evidence="5" id="KW-1185">Reference proteome</keyword>
<reference evidence="5" key="1">
    <citation type="journal article" date="2019" name="Int. J. Syst. Evol. Microbiol.">
        <title>The Global Catalogue of Microorganisms (GCM) 10K type strain sequencing project: providing services to taxonomists for standard genome sequencing and annotation.</title>
        <authorList>
            <consortium name="The Broad Institute Genomics Platform"/>
            <consortium name="The Broad Institute Genome Sequencing Center for Infectious Disease"/>
            <person name="Wu L."/>
            <person name="Ma J."/>
        </authorList>
    </citation>
    <scope>NUCLEOTIDE SEQUENCE [LARGE SCALE GENOMIC DNA]</scope>
    <source>
        <strain evidence="5">JCM 9687</strain>
    </source>
</reference>